<evidence type="ECO:0000313" key="2">
    <source>
        <dbReference type="EMBL" id="VDO06119.1"/>
    </source>
</evidence>
<organism evidence="4">
    <name type="scientific">Rodentolepis nana</name>
    <name type="common">Dwarf tapeworm</name>
    <name type="synonym">Hymenolepis nana</name>
    <dbReference type="NCBI Taxonomy" id="102285"/>
    <lineage>
        <taxon>Eukaryota</taxon>
        <taxon>Metazoa</taxon>
        <taxon>Spiralia</taxon>
        <taxon>Lophotrochozoa</taxon>
        <taxon>Platyhelminthes</taxon>
        <taxon>Cestoda</taxon>
        <taxon>Eucestoda</taxon>
        <taxon>Cyclophyllidea</taxon>
        <taxon>Hymenolepididae</taxon>
        <taxon>Rodentolepis</taxon>
    </lineage>
</organism>
<feature type="compositionally biased region" description="Basic residues" evidence="1">
    <location>
        <begin position="289"/>
        <end position="304"/>
    </location>
</feature>
<dbReference type="EMBL" id="UZAE01012655">
    <property type="protein sequence ID" value="VDO06119.1"/>
    <property type="molecule type" value="Genomic_DNA"/>
</dbReference>
<feature type="compositionally biased region" description="Basic and acidic residues" evidence="1">
    <location>
        <begin position="199"/>
        <end position="225"/>
    </location>
</feature>
<feature type="compositionally biased region" description="Basic and acidic residues" evidence="1">
    <location>
        <begin position="240"/>
        <end position="249"/>
    </location>
</feature>
<feature type="region of interest" description="Disordered" evidence="1">
    <location>
        <begin position="127"/>
        <end position="167"/>
    </location>
</feature>
<evidence type="ECO:0000313" key="3">
    <source>
        <dbReference type="Proteomes" id="UP000278807"/>
    </source>
</evidence>
<name>A0A0R3TPY5_RODNA</name>
<dbReference type="WBParaSite" id="HNAJ_0000956901-mRNA-1">
    <property type="protein sequence ID" value="HNAJ_0000956901-mRNA-1"/>
    <property type="gene ID" value="HNAJ_0000956901"/>
</dbReference>
<reference evidence="4" key="1">
    <citation type="submission" date="2017-02" db="UniProtKB">
        <authorList>
            <consortium name="WormBaseParasite"/>
        </authorList>
    </citation>
    <scope>IDENTIFICATION</scope>
</reference>
<gene>
    <name evidence="2" type="ORF">HNAJ_LOCUS9564</name>
</gene>
<feature type="compositionally biased region" description="Basic and acidic residues" evidence="1">
    <location>
        <begin position="256"/>
        <end position="266"/>
    </location>
</feature>
<dbReference type="OrthoDB" id="6264592at2759"/>
<dbReference type="AlphaFoldDB" id="A0A0R3TPY5"/>
<evidence type="ECO:0000256" key="1">
    <source>
        <dbReference type="SAM" id="MobiDB-lite"/>
    </source>
</evidence>
<dbReference type="Proteomes" id="UP000278807">
    <property type="component" value="Unassembled WGS sequence"/>
</dbReference>
<feature type="compositionally biased region" description="Acidic residues" evidence="1">
    <location>
        <begin position="127"/>
        <end position="137"/>
    </location>
</feature>
<reference evidence="2 3" key="2">
    <citation type="submission" date="2018-11" db="EMBL/GenBank/DDBJ databases">
        <authorList>
            <consortium name="Pathogen Informatics"/>
        </authorList>
    </citation>
    <scope>NUCLEOTIDE SEQUENCE [LARGE SCALE GENOMIC DNA]</scope>
</reference>
<evidence type="ECO:0000313" key="4">
    <source>
        <dbReference type="WBParaSite" id="HNAJ_0000956901-mRNA-1"/>
    </source>
</evidence>
<protein>
    <submittedName>
        <fullName evidence="4">Ovule protein</fullName>
    </submittedName>
</protein>
<keyword evidence="3" id="KW-1185">Reference proteome</keyword>
<accession>A0A0R3TPY5</accession>
<feature type="region of interest" description="Disordered" evidence="1">
    <location>
        <begin position="182"/>
        <end position="304"/>
    </location>
</feature>
<sequence length="304" mass="35145">MNNKKVHWSQYADEISFLTIQDTVPLSDSVDDDYFSEESADFEPLEKMGRKRNKRNQCEHYHFFPMDEYSLLKSSISGKSDCNHVYDSNYFKESDFLEREKGCHHNYPRAIKEDICKMRGRWRDGEYGEENSIEDDTTYSNYSDDKSTLSPRSYDDSSDSLGSPRKSHDNYWISPPIALSKKNSNVSRGDCIKTGRLNSDQKSEDRLSRISSGEKRGIQNVDECHYGGAKFRPSSHSRRDRSDYEEKLAGRRSSKVRYEFIAEDMKPNLPQPRVKLNRSTSEKPNKTRSVAKRSSKGSKKSNSA</sequence>
<proteinExistence type="predicted"/>